<evidence type="ECO:0000256" key="5">
    <source>
        <dbReference type="ARBA" id="ARBA00022519"/>
    </source>
</evidence>
<dbReference type="GO" id="GO:0008412">
    <property type="term" value="F:4-hydroxybenzoate polyprenyltransferase activity"/>
    <property type="evidence" value="ECO:0007669"/>
    <property type="project" value="UniProtKB-EC"/>
</dbReference>
<dbReference type="InterPro" id="IPR006371">
    <property type="entry name" value="Polyprenyltransferase_UbiA-li"/>
</dbReference>
<dbReference type="GO" id="GO:0006744">
    <property type="term" value="P:ubiquinone biosynthetic process"/>
    <property type="evidence" value="ECO:0007669"/>
    <property type="project" value="UniProtKB-KW"/>
</dbReference>
<evidence type="ECO:0000256" key="7">
    <source>
        <dbReference type="ARBA" id="ARBA00022688"/>
    </source>
</evidence>
<keyword evidence="10 12" id="KW-0472">Membrane</keyword>
<evidence type="ECO:0000256" key="9">
    <source>
        <dbReference type="ARBA" id="ARBA00022989"/>
    </source>
</evidence>
<protein>
    <recommendedName>
        <fullName evidence="11">4-hydroxybenzoate polyprenyltransferase</fullName>
        <ecNumber evidence="11">2.5.1.39</ecNumber>
    </recommendedName>
</protein>
<dbReference type="Proteomes" id="UP000092884">
    <property type="component" value="Chromosome"/>
</dbReference>
<dbReference type="EMBL" id="CP016503">
    <property type="protein sequence ID" value="ANV98673.1"/>
    <property type="molecule type" value="Genomic_DNA"/>
</dbReference>
<feature type="transmembrane region" description="Helical" evidence="12">
    <location>
        <begin position="45"/>
        <end position="63"/>
    </location>
</feature>
<feature type="transmembrane region" description="Helical" evidence="12">
    <location>
        <begin position="138"/>
        <end position="156"/>
    </location>
</feature>
<keyword evidence="7" id="KW-0831">Ubiquinone biosynthesis</keyword>
<evidence type="ECO:0000256" key="1">
    <source>
        <dbReference type="ARBA" id="ARBA00001946"/>
    </source>
</evidence>
<evidence type="ECO:0000256" key="10">
    <source>
        <dbReference type="ARBA" id="ARBA00023136"/>
    </source>
</evidence>
<evidence type="ECO:0000256" key="8">
    <source>
        <dbReference type="ARBA" id="ARBA00022692"/>
    </source>
</evidence>
<dbReference type="EC" id="2.5.1.39" evidence="11"/>
<dbReference type="NCBIfam" id="TIGR01475">
    <property type="entry name" value="ubiA_other"/>
    <property type="match status" value="1"/>
</dbReference>
<keyword evidence="5" id="KW-0997">Cell inner membrane</keyword>
<dbReference type="STRING" id="222136.BBW65_07630"/>
<dbReference type="NCBIfam" id="NF009515">
    <property type="entry name" value="PRK12874.1"/>
    <property type="match status" value="1"/>
</dbReference>
<feature type="transmembrane region" description="Helical" evidence="12">
    <location>
        <begin position="221"/>
        <end position="250"/>
    </location>
</feature>
<comment type="cofactor">
    <cofactor evidence="1">
        <name>Mg(2+)</name>
        <dbReference type="ChEBI" id="CHEBI:18420"/>
    </cofactor>
</comment>
<evidence type="ECO:0000313" key="14">
    <source>
        <dbReference type="Proteomes" id="UP000092884"/>
    </source>
</evidence>
<sequence>MLKKIKDFNELVAFEHTIFSVPFMLVALVCASLQKNQSMWMGADVLILCALALVFARNFAMAFNRYVDRDIDALNERTQGRPSVDGRVSEKQMLILIVCNAAGFILVSFFINQLAFLLSIPFLFILGTYSFMKRFSYLAHLMLGLSLGLAPTAGSIAILGDIPLWCIALSIGVLFWVAGFDLLYSLQDIKFDQKHRLHSIPAIFGEGKTLKISRVFHSLTILFWFIFMQEFGFGVVAYIALIVCALILLYEQWLVSRDFKNIPKAFFVTNGYLGFVFLCGVMLD</sequence>
<dbReference type="Gene3D" id="1.20.120.1780">
    <property type="entry name" value="UbiA prenyltransferase"/>
    <property type="match status" value="1"/>
</dbReference>
<dbReference type="NCBIfam" id="NF041585">
    <property type="entry name" value="MqnP_Cj_Hp"/>
    <property type="match status" value="1"/>
</dbReference>
<gene>
    <name evidence="13" type="ORF">BBW65_07630</name>
</gene>
<feature type="transmembrane region" description="Helical" evidence="12">
    <location>
        <begin position="162"/>
        <end position="186"/>
    </location>
</feature>
<evidence type="ECO:0000256" key="3">
    <source>
        <dbReference type="ARBA" id="ARBA00005985"/>
    </source>
</evidence>
<comment type="similarity">
    <text evidence="3">Belongs to the UbiA prenyltransferase family.</text>
</comment>
<organism evidence="13 14">
    <name type="scientific">Helicobacter enhydrae</name>
    <dbReference type="NCBI Taxonomy" id="222136"/>
    <lineage>
        <taxon>Bacteria</taxon>
        <taxon>Pseudomonadati</taxon>
        <taxon>Campylobacterota</taxon>
        <taxon>Epsilonproteobacteria</taxon>
        <taxon>Campylobacterales</taxon>
        <taxon>Helicobacteraceae</taxon>
        <taxon>Helicobacter</taxon>
    </lineage>
</organism>
<dbReference type="PANTHER" id="PTHR11048:SF28">
    <property type="entry name" value="4-HYDROXYBENZOATE POLYPRENYLTRANSFERASE, MITOCHONDRIAL"/>
    <property type="match status" value="1"/>
</dbReference>
<evidence type="ECO:0000313" key="13">
    <source>
        <dbReference type="EMBL" id="ANV98673.1"/>
    </source>
</evidence>
<evidence type="ECO:0000256" key="6">
    <source>
        <dbReference type="ARBA" id="ARBA00022679"/>
    </source>
</evidence>
<feature type="transmembrane region" description="Helical" evidence="12">
    <location>
        <begin position="12"/>
        <end position="33"/>
    </location>
</feature>
<dbReference type="AlphaFoldDB" id="A0A1B1U7B1"/>
<dbReference type="InterPro" id="IPR000537">
    <property type="entry name" value="UbiA_prenyltransferase"/>
</dbReference>
<accession>A0A1B1U7B1</accession>
<reference evidence="14" key="1">
    <citation type="submission" date="2016-07" db="EMBL/GenBank/DDBJ databases">
        <authorList>
            <person name="Florea S."/>
            <person name="Webb J.S."/>
            <person name="Jaromczyk J."/>
            <person name="Schardl C.L."/>
        </authorList>
    </citation>
    <scope>NUCLEOTIDE SEQUENCE [LARGE SCALE GENOMIC DNA]</scope>
    <source>
        <strain evidence="14">MIT 01-6242</strain>
    </source>
</reference>
<keyword evidence="9 12" id="KW-1133">Transmembrane helix</keyword>
<comment type="subcellular location">
    <subcellularLocation>
        <location evidence="2">Membrane</location>
        <topology evidence="2">Multi-pass membrane protein</topology>
    </subcellularLocation>
</comment>
<name>A0A1B1U7B1_9HELI</name>
<feature type="transmembrane region" description="Helical" evidence="12">
    <location>
        <begin position="262"/>
        <end position="283"/>
    </location>
</feature>
<dbReference type="PANTHER" id="PTHR11048">
    <property type="entry name" value="PRENYLTRANSFERASES"/>
    <property type="match status" value="1"/>
</dbReference>
<evidence type="ECO:0000256" key="11">
    <source>
        <dbReference type="ARBA" id="ARBA00034524"/>
    </source>
</evidence>
<keyword evidence="14" id="KW-1185">Reference proteome</keyword>
<keyword evidence="6 13" id="KW-0808">Transferase</keyword>
<dbReference type="OrthoDB" id="9782418at2"/>
<dbReference type="CDD" id="cd13959">
    <property type="entry name" value="PT_UbiA_COQ2"/>
    <property type="match status" value="1"/>
</dbReference>
<dbReference type="InterPro" id="IPR044878">
    <property type="entry name" value="UbiA_sf"/>
</dbReference>
<evidence type="ECO:0000256" key="4">
    <source>
        <dbReference type="ARBA" id="ARBA00022475"/>
    </source>
</evidence>
<dbReference type="KEGG" id="het:BBW65_07630"/>
<dbReference type="RefSeq" id="WP_066341655.1">
    <property type="nucleotide sequence ID" value="NZ_CP016503.1"/>
</dbReference>
<evidence type="ECO:0000256" key="12">
    <source>
        <dbReference type="SAM" id="Phobius"/>
    </source>
</evidence>
<feature type="transmembrane region" description="Helical" evidence="12">
    <location>
        <begin position="93"/>
        <end position="126"/>
    </location>
</feature>
<proteinExistence type="inferred from homology"/>
<dbReference type="InterPro" id="IPR039653">
    <property type="entry name" value="Prenyltransferase"/>
</dbReference>
<dbReference type="GO" id="GO:0005886">
    <property type="term" value="C:plasma membrane"/>
    <property type="evidence" value="ECO:0007669"/>
    <property type="project" value="TreeGrafter"/>
</dbReference>
<keyword evidence="4" id="KW-1003">Cell membrane</keyword>
<dbReference type="FunFam" id="1.10.357.140:FF:000008">
    <property type="entry name" value="4-hydroxybenzoate octaprenyltransferase"/>
    <property type="match status" value="1"/>
</dbReference>
<dbReference type="Gene3D" id="1.10.357.140">
    <property type="entry name" value="UbiA prenyltransferase"/>
    <property type="match status" value="1"/>
</dbReference>
<dbReference type="Pfam" id="PF01040">
    <property type="entry name" value="UbiA"/>
    <property type="match status" value="1"/>
</dbReference>
<evidence type="ECO:0000256" key="2">
    <source>
        <dbReference type="ARBA" id="ARBA00004141"/>
    </source>
</evidence>
<keyword evidence="8 12" id="KW-0812">Transmembrane</keyword>
<dbReference type="FunFam" id="1.20.120.1780:FF:000001">
    <property type="entry name" value="4-hydroxybenzoate octaprenyltransferase"/>
    <property type="match status" value="1"/>
</dbReference>